<feature type="domain" description="DNA2/NAM7 helicase-like C-terminal" evidence="12">
    <location>
        <begin position="1768"/>
        <end position="1963"/>
    </location>
</feature>
<dbReference type="InterPro" id="IPR041677">
    <property type="entry name" value="DNA2/NAM7_AAA_11"/>
</dbReference>
<dbReference type="GO" id="GO:0016604">
    <property type="term" value="C:nuclear body"/>
    <property type="evidence" value="ECO:0007669"/>
    <property type="project" value="TreeGrafter"/>
</dbReference>
<feature type="region of interest" description="Disordered" evidence="9">
    <location>
        <begin position="1103"/>
        <end position="1149"/>
    </location>
</feature>
<feature type="domain" description="DNA2/NAM7 helicase helicase" evidence="11">
    <location>
        <begin position="1486"/>
        <end position="1760"/>
    </location>
</feature>
<keyword evidence="4" id="KW-0378">Hydrolase</keyword>
<dbReference type="GO" id="GO:0006369">
    <property type="term" value="P:termination of RNA polymerase II transcription"/>
    <property type="evidence" value="ECO:0007669"/>
    <property type="project" value="TreeGrafter"/>
</dbReference>
<evidence type="ECO:0000256" key="9">
    <source>
        <dbReference type="SAM" id="MobiDB-lite"/>
    </source>
</evidence>
<dbReference type="InterPro" id="IPR056474">
    <property type="entry name" value="SEN1_barrel"/>
</dbReference>
<feature type="region of interest" description="Disordered" evidence="9">
    <location>
        <begin position="1175"/>
        <end position="1219"/>
    </location>
</feature>
<feature type="region of interest" description="Disordered" evidence="9">
    <location>
        <begin position="989"/>
        <end position="1066"/>
    </location>
</feature>
<feature type="compositionally biased region" description="Basic and acidic residues" evidence="9">
    <location>
        <begin position="2077"/>
        <end position="2102"/>
    </location>
</feature>
<dbReference type="PANTHER" id="PTHR10887">
    <property type="entry name" value="DNA2/NAM7 HELICASE FAMILY"/>
    <property type="match status" value="1"/>
</dbReference>
<feature type="coiled-coil region" evidence="8">
    <location>
        <begin position="1617"/>
        <end position="1644"/>
    </location>
</feature>
<sequence>MPPSVTAEAVQKILETACSTTERPTDAQLGPCYSFLIPSTSAPSLAAASSSNKESAKGPDNHWYCSKAPSTTHQDVAVYLLFLFAFKRQGTSKVWLDTLEGVLKACEDCSRGFGIARREFGSLYMSHYPLTNRVNFFRTVDLWQSTFILAESNASSDTGYASSSQSAPGLLSSLTPSITQLLMAEPSLLENQDIAAFIDRSITSKPSTPLSNLVALGLTPLLVRLLRSPELDRRKWAFIQMQAAARRKLSFESAVRTGVRDEIEELCRDPAMDEKERWKIVKTILKKGCLDQEAVEKGLLVGQCFDGKIRKGKGIMAILAPLLGAESDYFPILLDTLFLLLHIAPSRSFWAFDTSPELPHTLYSDIKSNPSFRSMLDNRYDSKALTSWRLHDEFNDDDDKGKEKASDVEDPMGWIPDFLASLIDEHTTHDTKGIDTGFGEALARIIGDCFQELQHGRLAAKLRAAAAEAGFKALSALQERPGRLEGTYEIALSSALSIHAKFITTVAFRFQDYPPPVWANARDAARNVLAQTFRADGKEIVESMLGLSLIASEERKRQGRARKAEAKKLPIPPPIPVERLHKVSVRKELWRTAYETLSPTDAAGTALLIKAITGFAHIEKLNRNDTWSYSELKLEEVVKEDDFVSAVRAINQGIVATRDSFAHAVEALAMQPDPSVVRTLWEQPGIARDAVILLLSPAEDVHDPTISLIQQSFDNVDDRGDCFRTLLLRYPAQAMDGLCDFLGSFIDTARITPESCSLAKWLVRCFTDVLDALCQASDEDGPLLRSPSFTSVYENGKPMRIRILNLWHLMTTSLAVILKRTIDWAPLYDNETMVDWMRDALIFGRQMADNIRAFEAATLSVSGTDSKFTGPGESPAKPTQTGAKLVQKLENVLRDLVSWLRLTDLETLHQTFELIKTVVGRIAKTNPDVSKQPELEVTLLELEKFSRKASRSYRTRLSDDLLSEISELLEPFNLETREDEVQYVKSAAIEPTSSTAPSRPSSSTQPSQVSTKPVSKPKNAFEEMMRRAGATPPTASSSKTKVTSSPAPSVKSDPVDVTQIDDDDEFDDGFFDTISATDLDNLEKNVKPSSSGSSAARSFAALAPRRPPPGQAQLRFPTQGSSSSSSAGSKLNIDLVRRPPPKPTSFRSDFMRELHREHRADRAAQFKRDRIIGGVVPRVPPASGLGSGLGVYQGPRRTVQPVDSGSSASESSDDDSRGAAAIVARQKEAKKIARIAPPVSERRPIKIIGDDLSDAMRQREDRRARQHALKMRLKPDLNGLYRFVLSWNPSHTGPTPPHHPSLVKDLAQMIMVPTVFPDCDRYRKVMLPLFLQELWMQCLKDESRSPPLQIEISSRAYEDDFLDMELTVQGPVPSDFYVNDSDIVLLKNDGRSVLAKVQGFRRKFKDTAMKVRILTLVDDSRSMAVKTKWYLQKHVSLSTALREYGALQGLPYYDAPLLRDILGARSARMPILSSREVEDAMDSFDTNEPQAKAILGAMSVDGFALIQGPPGTGKTKTISGLVGKFMSDRGGYIPVNGEKQPKQKILVCAPSNAAIDEVCKRLMNGVPSANGGRHNPTIVRIGIESSVNIAVKPVALESLVEARVTSSGGGKDGNGDYSRIQADLDNVKKQIAVKQEELRAAQGNDEKYKQVEHEIFALTQRRTQLGQQSSKAKDAARDATRHLEGARRAARDAILNEADIICATLSGAGHDSLAPFSFETVIIDEAAQAIEMSCLIPLKYGCKRCIMVGDPNQLPPTTFSPDAERLHYNESLFVRMVKQNPANVQLLSIQYRMNPFISELPSKVFYNGQLKDGPNMASKTEAIWHENPIFGPYRFFNVNGVEQKQGTSTKNTAEAVVAVELYRKIEAEFGQRVNFDMRIGVISMYKEQLWELKRQFIQAYGTTIIDNIEFNTVDGFQGQEKDIIILSCVRSGPNLQTIGFLRDPRRMNVALTRAKSSLFIIGNGPTLERTDDRWRTIVGDARERGFFADYDPQLFIRKLEPVPPKKKVKKEPRDSVAVNTQSSSDKSKTLRAPSAKLMDEAKPLKRKSDVEVKKEGEKRPKIESKDSSDQDTVTTEDLSKEQGKKKDKERHLKPDPSSRDSSPRPNPSAPDARGGVPPGKPLPTVAANGSNGPSGPSRPTPTGALPIPGPKQITKPSSGSAALFHTKKRKKPPPPSGPPPPGPPVRQVINDRLHGGRKF</sequence>
<evidence type="ECO:0000256" key="6">
    <source>
        <dbReference type="ARBA" id="ARBA00022840"/>
    </source>
</evidence>
<dbReference type="Pfam" id="PF23576">
    <property type="entry name" value="SEN1_barrel"/>
    <property type="match status" value="1"/>
</dbReference>
<dbReference type="Pfam" id="PF13086">
    <property type="entry name" value="AAA_11"/>
    <property type="match status" value="1"/>
</dbReference>
<evidence type="ECO:0000259" key="10">
    <source>
        <dbReference type="Pfam" id="PF12726"/>
    </source>
</evidence>
<feature type="domain" description="Helicase Sen1 N-terminal" evidence="10">
    <location>
        <begin position="95"/>
        <end position="912"/>
    </location>
</feature>
<dbReference type="GO" id="GO:0005694">
    <property type="term" value="C:chromosome"/>
    <property type="evidence" value="ECO:0007669"/>
    <property type="project" value="UniProtKB-ARBA"/>
</dbReference>
<comment type="similarity">
    <text evidence="2">Belongs to the DNA2/NAM7 helicase family.</text>
</comment>
<evidence type="ECO:0000256" key="3">
    <source>
        <dbReference type="ARBA" id="ARBA00022741"/>
    </source>
</evidence>
<evidence type="ECO:0000259" key="11">
    <source>
        <dbReference type="Pfam" id="PF13086"/>
    </source>
</evidence>
<feature type="compositionally biased region" description="Low complexity" evidence="9">
    <location>
        <begin position="1111"/>
        <end position="1129"/>
    </location>
</feature>
<dbReference type="FunFam" id="3.40.50.300:FF:000326">
    <property type="entry name" value="P-loop containing nucleoside triphosphate hydrolase"/>
    <property type="match status" value="1"/>
</dbReference>
<dbReference type="Proteomes" id="UP001182556">
    <property type="component" value="Unassembled WGS sequence"/>
</dbReference>
<feature type="region of interest" description="Disordered" evidence="9">
    <location>
        <begin position="2005"/>
        <end position="2199"/>
    </location>
</feature>
<feature type="compositionally biased region" description="Basic and acidic residues" evidence="9">
    <location>
        <begin position="2189"/>
        <end position="2199"/>
    </location>
</feature>
<evidence type="ECO:0000256" key="7">
    <source>
        <dbReference type="ARBA" id="ARBA00023242"/>
    </source>
</evidence>
<keyword evidence="7" id="KW-0539">Nucleus</keyword>
<feature type="domain" description="Helicase SEN1 beta-barrel" evidence="13">
    <location>
        <begin position="1345"/>
        <end position="1433"/>
    </location>
</feature>
<dbReference type="GO" id="GO:0004386">
    <property type="term" value="F:helicase activity"/>
    <property type="evidence" value="ECO:0007669"/>
    <property type="project" value="UniProtKB-KW"/>
</dbReference>
<dbReference type="GO" id="GO:0016787">
    <property type="term" value="F:hydrolase activity"/>
    <property type="evidence" value="ECO:0007669"/>
    <property type="project" value="UniProtKB-KW"/>
</dbReference>
<keyword evidence="5" id="KW-0347">Helicase</keyword>
<feature type="compositionally biased region" description="Low complexity" evidence="9">
    <location>
        <begin position="1028"/>
        <end position="1049"/>
    </location>
</feature>
<dbReference type="InterPro" id="IPR027417">
    <property type="entry name" value="P-loop_NTPase"/>
</dbReference>
<dbReference type="EMBL" id="JAODAN010000012">
    <property type="protein sequence ID" value="KAK1920918.1"/>
    <property type="molecule type" value="Genomic_DNA"/>
</dbReference>
<dbReference type="FunFam" id="3.40.50.300:FF:001152">
    <property type="entry name" value="tRNA-splicing endonuclease, putative"/>
    <property type="match status" value="1"/>
</dbReference>
<comment type="subcellular location">
    <subcellularLocation>
        <location evidence="1">Nucleus</location>
    </subcellularLocation>
</comment>
<organism evidence="14 15">
    <name type="scientific">Papiliotrema laurentii</name>
    <name type="common">Cryptococcus laurentii</name>
    <dbReference type="NCBI Taxonomy" id="5418"/>
    <lineage>
        <taxon>Eukaryota</taxon>
        <taxon>Fungi</taxon>
        <taxon>Dikarya</taxon>
        <taxon>Basidiomycota</taxon>
        <taxon>Agaricomycotina</taxon>
        <taxon>Tremellomycetes</taxon>
        <taxon>Tremellales</taxon>
        <taxon>Rhynchogastremaceae</taxon>
        <taxon>Papiliotrema</taxon>
    </lineage>
</organism>
<evidence type="ECO:0000256" key="5">
    <source>
        <dbReference type="ARBA" id="ARBA00022806"/>
    </source>
</evidence>
<feature type="compositionally biased region" description="Basic and acidic residues" evidence="9">
    <location>
        <begin position="2037"/>
        <end position="2068"/>
    </location>
</feature>
<feature type="compositionally biased region" description="Low complexity" evidence="9">
    <location>
        <begin position="991"/>
        <end position="1011"/>
    </location>
</feature>
<keyword evidence="6" id="KW-0067">ATP-binding</keyword>
<keyword evidence="8" id="KW-0175">Coiled coil</keyword>
<keyword evidence="3" id="KW-0547">Nucleotide-binding</keyword>
<evidence type="ECO:0000256" key="4">
    <source>
        <dbReference type="ARBA" id="ARBA00022801"/>
    </source>
</evidence>
<accession>A0AAD9CUP0</accession>
<dbReference type="Pfam" id="PF13087">
    <property type="entry name" value="AAA_12"/>
    <property type="match status" value="1"/>
</dbReference>
<proteinExistence type="inferred from homology"/>
<comment type="caution">
    <text evidence="14">The sequence shown here is derived from an EMBL/GenBank/DDBJ whole genome shotgun (WGS) entry which is preliminary data.</text>
</comment>
<dbReference type="PANTHER" id="PTHR10887:SF495">
    <property type="entry name" value="HELICASE SENATAXIN ISOFORM X1-RELATED"/>
    <property type="match status" value="1"/>
</dbReference>
<dbReference type="Pfam" id="PF12726">
    <property type="entry name" value="SEN1_N"/>
    <property type="match status" value="1"/>
</dbReference>
<dbReference type="InterPro" id="IPR041679">
    <property type="entry name" value="DNA2/NAM7-like_C"/>
</dbReference>
<keyword evidence="15" id="KW-1185">Reference proteome</keyword>
<evidence type="ECO:0000256" key="1">
    <source>
        <dbReference type="ARBA" id="ARBA00004123"/>
    </source>
</evidence>
<evidence type="ECO:0000256" key="8">
    <source>
        <dbReference type="SAM" id="Coils"/>
    </source>
</evidence>
<dbReference type="SUPFAM" id="SSF52540">
    <property type="entry name" value="P-loop containing nucleoside triphosphate hydrolases"/>
    <property type="match status" value="1"/>
</dbReference>
<protein>
    <submittedName>
        <fullName evidence="14">SEN1 N terminal-domain-containing protein</fullName>
    </submittedName>
</protein>
<evidence type="ECO:0000259" key="13">
    <source>
        <dbReference type="Pfam" id="PF23576"/>
    </source>
</evidence>
<dbReference type="GO" id="GO:0001147">
    <property type="term" value="F:transcription termination site sequence-specific DNA binding"/>
    <property type="evidence" value="ECO:0007669"/>
    <property type="project" value="TreeGrafter"/>
</dbReference>
<dbReference type="InterPro" id="IPR047187">
    <property type="entry name" value="SF1_C_Upf1"/>
</dbReference>
<dbReference type="Gene3D" id="3.40.50.300">
    <property type="entry name" value="P-loop containing nucleotide triphosphate hydrolases"/>
    <property type="match status" value="2"/>
</dbReference>
<feature type="compositionally biased region" description="Low complexity" evidence="9">
    <location>
        <begin position="2126"/>
        <end position="2144"/>
    </location>
</feature>
<dbReference type="InterPro" id="IPR024481">
    <property type="entry name" value="Helicase_Sen1_N"/>
</dbReference>
<evidence type="ECO:0000313" key="15">
    <source>
        <dbReference type="Proteomes" id="UP001182556"/>
    </source>
</evidence>
<feature type="compositionally biased region" description="Pro residues" evidence="9">
    <location>
        <begin position="2173"/>
        <end position="2184"/>
    </location>
</feature>
<dbReference type="InterPro" id="IPR045055">
    <property type="entry name" value="DNA2/NAM7-like"/>
</dbReference>
<reference evidence="14" key="1">
    <citation type="submission" date="2023-02" db="EMBL/GenBank/DDBJ databases">
        <title>Identification and recombinant expression of a fungal hydrolase from Papiliotrema laurentii that hydrolyzes apple cutin and clears colloidal polyester polyurethane.</title>
        <authorList>
            <consortium name="DOE Joint Genome Institute"/>
            <person name="Roman V.A."/>
            <person name="Bojanowski C."/>
            <person name="Crable B.R."/>
            <person name="Wagner D.N."/>
            <person name="Hung C.S."/>
            <person name="Nadeau L.J."/>
            <person name="Schratz L."/>
            <person name="Haridas S."/>
            <person name="Pangilinan J."/>
            <person name="Lipzen A."/>
            <person name="Na H."/>
            <person name="Yan M."/>
            <person name="Ng V."/>
            <person name="Grigoriev I.V."/>
            <person name="Spatafora J.W."/>
            <person name="Barlow D."/>
            <person name="Biffinger J."/>
            <person name="Kelley-Loughnane N."/>
            <person name="Varaljay V.A."/>
            <person name="Crookes-Goodson W.J."/>
        </authorList>
    </citation>
    <scope>NUCLEOTIDE SEQUENCE</scope>
    <source>
        <strain evidence="14">5307AH</strain>
    </source>
</reference>
<evidence type="ECO:0000259" key="12">
    <source>
        <dbReference type="Pfam" id="PF13087"/>
    </source>
</evidence>
<evidence type="ECO:0000256" key="2">
    <source>
        <dbReference type="ARBA" id="ARBA00007913"/>
    </source>
</evidence>
<dbReference type="GO" id="GO:0005524">
    <property type="term" value="F:ATP binding"/>
    <property type="evidence" value="ECO:0007669"/>
    <property type="project" value="UniProtKB-KW"/>
</dbReference>
<dbReference type="CDD" id="cd18808">
    <property type="entry name" value="SF1_C_Upf1"/>
    <property type="match status" value="1"/>
</dbReference>
<name>A0AAD9CUP0_PAPLA</name>
<gene>
    <name evidence="14" type="ORF">DB88DRAFT_536742</name>
</gene>
<evidence type="ECO:0000313" key="14">
    <source>
        <dbReference type="EMBL" id="KAK1920918.1"/>
    </source>
</evidence>
<dbReference type="CDD" id="cd18042">
    <property type="entry name" value="DEXXQc_SETX"/>
    <property type="match status" value="1"/>
</dbReference>